<dbReference type="OrthoDB" id="3991258at2759"/>
<feature type="region of interest" description="Disordered" evidence="1">
    <location>
        <begin position="239"/>
        <end position="272"/>
    </location>
</feature>
<accession>A0A1E4TR46</accession>
<feature type="compositionally biased region" description="Basic and acidic residues" evidence="1">
    <location>
        <begin position="239"/>
        <end position="254"/>
    </location>
</feature>
<keyword evidence="3" id="KW-1185">Reference proteome</keyword>
<evidence type="ECO:0000256" key="1">
    <source>
        <dbReference type="SAM" id="MobiDB-lite"/>
    </source>
</evidence>
<organism evidence="2 3">
    <name type="scientific">Pachysolen tannophilus NRRL Y-2460</name>
    <dbReference type="NCBI Taxonomy" id="669874"/>
    <lineage>
        <taxon>Eukaryota</taxon>
        <taxon>Fungi</taxon>
        <taxon>Dikarya</taxon>
        <taxon>Ascomycota</taxon>
        <taxon>Saccharomycotina</taxon>
        <taxon>Pichiomycetes</taxon>
        <taxon>Pachysolenaceae</taxon>
        <taxon>Pachysolen</taxon>
    </lineage>
</organism>
<reference evidence="3" key="1">
    <citation type="submission" date="2016-05" db="EMBL/GenBank/DDBJ databases">
        <title>Comparative genomics of biotechnologically important yeasts.</title>
        <authorList>
            <consortium name="DOE Joint Genome Institute"/>
            <person name="Riley R."/>
            <person name="Haridas S."/>
            <person name="Wolfe K.H."/>
            <person name="Lopes M.R."/>
            <person name="Hittinger C.T."/>
            <person name="Goker M."/>
            <person name="Salamov A."/>
            <person name="Wisecaver J."/>
            <person name="Long T.M."/>
            <person name="Aerts A.L."/>
            <person name="Barry K."/>
            <person name="Choi C."/>
            <person name="Clum A."/>
            <person name="Coughlan A.Y."/>
            <person name="Deshpande S."/>
            <person name="Douglass A.P."/>
            <person name="Hanson S.J."/>
            <person name="Klenk H.-P."/>
            <person name="Labutti K."/>
            <person name="Lapidus A."/>
            <person name="Lindquist E."/>
            <person name="Lipzen A."/>
            <person name="Meier-Kolthoff J.P."/>
            <person name="Ohm R.A."/>
            <person name="Otillar R.P."/>
            <person name="Pangilinan J."/>
            <person name="Peng Y."/>
            <person name="Rokas A."/>
            <person name="Rosa C.A."/>
            <person name="Scheuner C."/>
            <person name="Sibirny A.A."/>
            <person name="Slot J.C."/>
            <person name="Stielow J.B."/>
            <person name="Sun H."/>
            <person name="Kurtzman C.P."/>
            <person name="Blackwell M."/>
            <person name="Grigoriev I.V."/>
            <person name="Jeffries T.W."/>
        </authorList>
    </citation>
    <scope>NUCLEOTIDE SEQUENCE [LARGE SCALE GENOMIC DNA]</scope>
    <source>
        <strain evidence="3">NRRL Y-2460</strain>
    </source>
</reference>
<evidence type="ECO:0000313" key="3">
    <source>
        <dbReference type="Proteomes" id="UP000094236"/>
    </source>
</evidence>
<dbReference type="Proteomes" id="UP000094236">
    <property type="component" value="Unassembled WGS sequence"/>
</dbReference>
<gene>
    <name evidence="2" type="ORF">PACTADRAFT_51071</name>
</gene>
<dbReference type="AlphaFoldDB" id="A0A1E4TR46"/>
<proteinExistence type="predicted"/>
<protein>
    <submittedName>
        <fullName evidence="2">Uncharacterized protein</fullName>
    </submittedName>
</protein>
<dbReference type="EMBL" id="KV454016">
    <property type="protein sequence ID" value="ODV94192.1"/>
    <property type="molecule type" value="Genomic_DNA"/>
</dbReference>
<sequence>MLKALGRNGFNANIYLKKRVSLVDCHAGISLFMIQSRRYAKIKPDNNIVEEDNEDDNKDYEIDLVTLRRRPKIIKKQENVNVNEGDKMESKMESKAEAKAGVKVEAKEEAPEKNASFEAFIKDFESELSFLKKYLLSLSIKNPLQFLSCLNEKDLKSFISNFKVFTITNNRNGNDMISNNRYRLYQMCNILKDNSDFFKKIFKNYYEEISNSGKKLSGENSSIKDVLKIFQKPTVKTIIKDPEPKETQKSDRSDVPPSSNFEPKMDDYLSEFNPKKSSMKSIHLHDEHESKSFLENNNKINGEDLKQDNKVFSLKMRREEDQASRLKKQEDIKYNTDTSDKFELYFDEKAQNTPQQEKTNEESLEDEIRARFLNSGNNNHKFFRNKVNDNKDSSLTGMLSKEFNVDLSNDEKQNIAKDTENTILENLTAEEIRNSYQELYGDLYNKKDDDIDNNIANGKVNRESGIRACNNVQKIEEHKQNFLEAKNNVKSEDEKIYMEPTVESIENFLKNAKIKSANKKETTFRQQKAYEWSKSQLDKISSPLELLSNGKFFTPKLIPNTLIPTSSIKNVRKNKGFVRYNSNREDDLFFPKTENTAKEYVLLTSSGKTIDYNGGLIPPNSFIKQDLFTILSSLKTPKAFIRNINRLHKRNWKLIGSINNKDDQNKILVFERSLDFKRNRKSVIFNKLKNLLAVIGFTTLSLISLSFFIESDPLYQFLKQENNKNQIKDVLQNDDDIIIFNDRGDRKVVGNFVNK</sequence>
<evidence type="ECO:0000313" key="2">
    <source>
        <dbReference type="EMBL" id="ODV94192.1"/>
    </source>
</evidence>
<name>A0A1E4TR46_PACTA</name>